<proteinExistence type="inferred from homology"/>
<evidence type="ECO:0000313" key="8">
    <source>
        <dbReference type="EMBL" id="MBD5780081.1"/>
    </source>
</evidence>
<dbReference type="SUPFAM" id="SSF51445">
    <property type="entry name" value="(Trans)glycosidases"/>
    <property type="match status" value="1"/>
</dbReference>
<dbReference type="PROSITE" id="PS00659">
    <property type="entry name" value="GLYCOSYL_HYDROL_F5"/>
    <property type="match status" value="1"/>
</dbReference>
<dbReference type="PANTHER" id="PTHR31308">
    <property type="match status" value="1"/>
</dbReference>
<feature type="signal peptide" evidence="5">
    <location>
        <begin position="1"/>
        <end position="25"/>
    </location>
</feature>
<name>A0A927FA93_9BACT</name>
<feature type="domain" description="Glycoside hydrolase family 5 C-terminal" evidence="7">
    <location>
        <begin position="350"/>
        <end position="406"/>
    </location>
</feature>
<dbReference type="GO" id="GO:0004553">
    <property type="term" value="F:hydrolase activity, hydrolyzing O-glycosyl compounds"/>
    <property type="evidence" value="ECO:0007669"/>
    <property type="project" value="InterPro"/>
</dbReference>
<feature type="domain" description="Glycoside hydrolase family 5" evidence="6">
    <location>
        <begin position="66"/>
        <end position="268"/>
    </location>
</feature>
<comment type="caution">
    <text evidence="8">The sequence shown here is derived from an EMBL/GenBank/DDBJ whole genome shotgun (WGS) entry which is preliminary data.</text>
</comment>
<reference evidence="8" key="1">
    <citation type="submission" date="2020-09" db="EMBL/GenBank/DDBJ databases">
        <title>Pelagicoccus enzymogenes sp. nov. with an EPS production, isolated from marine sediment.</title>
        <authorList>
            <person name="Feng X."/>
        </authorList>
    </citation>
    <scope>NUCLEOTIDE SEQUENCE</scope>
    <source>
        <strain evidence="8">NFK12</strain>
    </source>
</reference>
<feature type="chain" id="PRO_5037872041" evidence="5">
    <location>
        <begin position="26"/>
        <end position="463"/>
    </location>
</feature>
<dbReference type="RefSeq" id="WP_191617199.1">
    <property type="nucleotide sequence ID" value="NZ_JACYFG010000032.1"/>
</dbReference>
<comment type="similarity">
    <text evidence="1 4">Belongs to the glycosyl hydrolase 5 (cellulase A) family.</text>
</comment>
<dbReference type="Pfam" id="PF18564">
    <property type="entry name" value="Glyco_hydro_5_C"/>
    <property type="match status" value="1"/>
</dbReference>
<accession>A0A927FA93</accession>
<dbReference type="EMBL" id="JACYFG010000032">
    <property type="protein sequence ID" value="MBD5780081.1"/>
    <property type="molecule type" value="Genomic_DNA"/>
</dbReference>
<dbReference type="InterPro" id="IPR041036">
    <property type="entry name" value="GH5_C"/>
</dbReference>
<evidence type="ECO:0000256" key="4">
    <source>
        <dbReference type="RuleBase" id="RU361153"/>
    </source>
</evidence>
<dbReference type="InterPro" id="IPR017853">
    <property type="entry name" value="GH"/>
</dbReference>
<keyword evidence="9" id="KW-1185">Reference proteome</keyword>
<evidence type="ECO:0000256" key="3">
    <source>
        <dbReference type="ARBA" id="ARBA00023295"/>
    </source>
</evidence>
<dbReference type="InterPro" id="IPR018087">
    <property type="entry name" value="Glyco_hydro_5_CS"/>
</dbReference>
<evidence type="ECO:0000256" key="5">
    <source>
        <dbReference type="SAM" id="SignalP"/>
    </source>
</evidence>
<dbReference type="GO" id="GO:0000272">
    <property type="term" value="P:polysaccharide catabolic process"/>
    <property type="evidence" value="ECO:0007669"/>
    <property type="project" value="InterPro"/>
</dbReference>
<dbReference type="GO" id="GO:0016042">
    <property type="term" value="P:lipid catabolic process"/>
    <property type="evidence" value="ECO:0007669"/>
    <property type="project" value="UniProtKB-ARBA"/>
</dbReference>
<dbReference type="AlphaFoldDB" id="A0A927FA93"/>
<keyword evidence="3 4" id="KW-0326">Glycosidase</keyword>
<protein>
    <submittedName>
        <fullName evidence="8">Cellulase family glycosylhydrolase</fullName>
    </submittedName>
</protein>
<dbReference type="PANTHER" id="PTHR31308:SF5">
    <property type="entry name" value="ERGOSTERYL-BETA-GLUCOSIDASE"/>
    <property type="match status" value="1"/>
</dbReference>
<gene>
    <name evidence="8" type="ORF">IEN85_11320</name>
</gene>
<dbReference type="InterPro" id="IPR052066">
    <property type="entry name" value="Glycosphingolipid_Hydrolases"/>
</dbReference>
<keyword evidence="5" id="KW-0732">Signal</keyword>
<evidence type="ECO:0000256" key="2">
    <source>
        <dbReference type="ARBA" id="ARBA00022801"/>
    </source>
</evidence>
<dbReference type="InterPro" id="IPR013780">
    <property type="entry name" value="Glyco_hydro_b"/>
</dbReference>
<dbReference type="InterPro" id="IPR001547">
    <property type="entry name" value="Glyco_hydro_5"/>
</dbReference>
<evidence type="ECO:0000256" key="1">
    <source>
        <dbReference type="ARBA" id="ARBA00005641"/>
    </source>
</evidence>
<dbReference type="Proteomes" id="UP000622317">
    <property type="component" value="Unassembled WGS sequence"/>
</dbReference>
<keyword evidence="2 4" id="KW-0378">Hydrolase</keyword>
<dbReference type="GO" id="GO:1901136">
    <property type="term" value="P:carbohydrate derivative catabolic process"/>
    <property type="evidence" value="ECO:0007669"/>
    <property type="project" value="UniProtKB-ARBA"/>
</dbReference>
<dbReference type="Pfam" id="PF00150">
    <property type="entry name" value="Cellulase"/>
    <property type="match status" value="1"/>
</dbReference>
<dbReference type="Gene3D" id="2.60.40.1180">
    <property type="entry name" value="Golgi alpha-mannosidase II"/>
    <property type="match status" value="1"/>
</dbReference>
<organism evidence="8 9">
    <name type="scientific">Pelagicoccus enzymogenes</name>
    <dbReference type="NCBI Taxonomy" id="2773457"/>
    <lineage>
        <taxon>Bacteria</taxon>
        <taxon>Pseudomonadati</taxon>
        <taxon>Verrucomicrobiota</taxon>
        <taxon>Opitutia</taxon>
        <taxon>Puniceicoccales</taxon>
        <taxon>Pelagicoccaceae</taxon>
        <taxon>Pelagicoccus</taxon>
    </lineage>
</organism>
<evidence type="ECO:0000259" key="6">
    <source>
        <dbReference type="Pfam" id="PF00150"/>
    </source>
</evidence>
<evidence type="ECO:0000313" key="9">
    <source>
        <dbReference type="Proteomes" id="UP000622317"/>
    </source>
</evidence>
<evidence type="ECO:0000259" key="7">
    <source>
        <dbReference type="Pfam" id="PF18564"/>
    </source>
</evidence>
<sequence>MNFKTGLLILLFTALPAAWSSPADNGLRDPEGRHVIPRGFVIVTSYRNTDIDFAADDYLRMVRLGANSQVIRLELGKLSHFEGATVDTNYLERLDALVEHAKQAGITTVFKMTTYGVKFSWEGFWANKNNEHSTYIDAWKLIWERYQEEPYVIGYDLINEPRKLTMEISYDELVKDHLIPLYQRIIDEHDKFNPEKLCLLQSIFQNKGHKTDGIQYTEIKYPVDRDNIVFAPHIYQKNMEFITPELERFQNEGSVLKAPIFIGEWGYPTFRYGTDDSVFGEIGQLEYMKFYIHTAQEMDRLGMGAIKAWFLGSKSYGNFLPHGESTWAIFTDDELIGDTERKYITDIIARPYPQAIAGDIESFFFDFATRTLTAKITTDNSLGSSRIFVGANRHYPDGFTLSIGDSLVLSQDPLHGDRLEVNKSHPNASAAAIIWDPMRQQIIIESWPVDKKSIEIKLSPGTP</sequence>
<dbReference type="Gene3D" id="3.20.20.80">
    <property type="entry name" value="Glycosidases"/>
    <property type="match status" value="1"/>
</dbReference>